<feature type="compositionally biased region" description="Basic and acidic residues" evidence="4">
    <location>
        <begin position="659"/>
        <end position="668"/>
    </location>
</feature>
<evidence type="ECO:0000256" key="3">
    <source>
        <dbReference type="ARBA" id="ARBA00023242"/>
    </source>
</evidence>
<dbReference type="PANTHER" id="PTHR18034:SF4">
    <property type="entry name" value="NUCLEOLAR MIF4G DOMAIN-CONTAINING PROTEIN 1"/>
    <property type="match status" value="1"/>
</dbReference>
<evidence type="ECO:0000256" key="1">
    <source>
        <dbReference type="ARBA" id="ARBA00004604"/>
    </source>
</evidence>
<accession>A0A167ML80</accession>
<dbReference type="InterPro" id="IPR050781">
    <property type="entry name" value="CWC22_splicing_factor"/>
</dbReference>
<dbReference type="EMBL" id="AZHD01000023">
    <property type="protein sequence ID" value="OAA54493.1"/>
    <property type="molecule type" value="Genomic_DNA"/>
</dbReference>
<dbReference type="SUPFAM" id="SSF48371">
    <property type="entry name" value="ARM repeat"/>
    <property type="match status" value="1"/>
</dbReference>
<keyword evidence="3" id="KW-0539">Nucleus</keyword>
<dbReference type="GO" id="GO:0005730">
    <property type="term" value="C:nucleolus"/>
    <property type="evidence" value="ECO:0007669"/>
    <property type="project" value="UniProtKB-SubCell"/>
</dbReference>
<dbReference type="AlphaFoldDB" id="A0A167ML80"/>
<feature type="compositionally biased region" description="Acidic residues" evidence="4">
    <location>
        <begin position="237"/>
        <end position="267"/>
    </location>
</feature>
<name>A0A167ML80_9HYPO</name>
<feature type="compositionally biased region" description="Basic and acidic residues" evidence="4">
    <location>
        <begin position="69"/>
        <end position="85"/>
    </location>
</feature>
<evidence type="ECO:0000259" key="5">
    <source>
        <dbReference type="PROSITE" id="PS51366"/>
    </source>
</evidence>
<feature type="domain" description="MI" evidence="5">
    <location>
        <begin position="703"/>
        <end position="848"/>
    </location>
</feature>
<feature type="region of interest" description="Disordered" evidence="4">
    <location>
        <begin position="1"/>
        <end position="154"/>
    </location>
</feature>
<comment type="caution">
    <text evidence="6">The sequence shown here is derived from an EMBL/GenBank/DDBJ whole genome shotgun (WGS) entry which is preliminary data.</text>
</comment>
<dbReference type="Pfam" id="PF02847">
    <property type="entry name" value="MA3"/>
    <property type="match status" value="1"/>
</dbReference>
<feature type="compositionally biased region" description="Low complexity" evidence="4">
    <location>
        <begin position="189"/>
        <end position="198"/>
    </location>
</feature>
<dbReference type="GO" id="GO:0042274">
    <property type="term" value="P:ribosomal small subunit biogenesis"/>
    <property type="evidence" value="ECO:0007669"/>
    <property type="project" value="TreeGrafter"/>
</dbReference>
<comment type="subcellular location">
    <subcellularLocation>
        <location evidence="1">Nucleus</location>
        <location evidence="1">Nucleolus</location>
    </subcellularLocation>
</comment>
<evidence type="ECO:0000256" key="4">
    <source>
        <dbReference type="SAM" id="MobiDB-lite"/>
    </source>
</evidence>
<dbReference type="OrthoDB" id="361797at2759"/>
<comment type="similarity">
    <text evidence="2">Belongs to the CWC22 family.</text>
</comment>
<feature type="region of interest" description="Disordered" evidence="4">
    <location>
        <begin position="181"/>
        <end position="288"/>
    </location>
</feature>
<dbReference type="Pfam" id="PF02854">
    <property type="entry name" value="MIF4G"/>
    <property type="match status" value="1"/>
</dbReference>
<keyword evidence="7" id="KW-1185">Reference proteome</keyword>
<feature type="compositionally biased region" description="Acidic residues" evidence="4">
    <location>
        <begin position="793"/>
        <end position="813"/>
    </location>
</feature>
<proteinExistence type="inferred from homology"/>
<dbReference type="InterPro" id="IPR016024">
    <property type="entry name" value="ARM-type_fold"/>
</dbReference>
<dbReference type="InterPro" id="IPR003891">
    <property type="entry name" value="Initiation_fac_eIF4g_MI"/>
</dbReference>
<feature type="region of interest" description="Disordered" evidence="4">
    <location>
        <begin position="622"/>
        <end position="679"/>
    </location>
</feature>
<dbReference type="InterPro" id="IPR003890">
    <property type="entry name" value="MIF4G-like_typ-3"/>
</dbReference>
<dbReference type="PANTHER" id="PTHR18034">
    <property type="entry name" value="CELL CYCLE CONTROL PROTEIN CWF22-RELATED"/>
    <property type="match status" value="1"/>
</dbReference>
<evidence type="ECO:0000256" key="2">
    <source>
        <dbReference type="ARBA" id="ARBA00006856"/>
    </source>
</evidence>
<sequence length="959" mass="105111">MAPPERKGPTLSAGLLRHLGVDAQDERNGGRRNGVQFRRERRKESRAGRQPPKSRPAVKSQPRPAQPNRPDRRVGSGAAIKEKANGKPQPSRRRRGQDEDDEEEEEKDSSNEDDDDDDDGDDGDEAFDGFDTSDDDVDESDGGEAAAAPAAHLSMRVREKLQKDDAEIAELERKLGIKGRKTLPKAFNDDGLGELLDVLGGGGEHEDAETVEKRKRKAEADAWLRSKRRKAVPAKEEEQEQEEMSDDDDDDDDDDDGFEGSGDDSDVSDNVRERKQPPPPKRQRENPYVAPVVASAGKYVPPALRQAQQAAGGSDAEALARVRRQAHHLLARLSDANMLTILSEVEKLYADHPRQHVTDAVVDKLLEQVQIEGALSKSVIILIAGFSTAIYMVKGTDFGARLIQQNATLFKQHYDALVAAQTDGATTDAAAATAAAAAARSQSRSWAPSSKVALNLFALMAELYNFRMIGPNLIYDYIRLLLLGRLTELNTELLLRVLETSGHRLRQDDPRALKDIVALVQPAVVRAGGEKSLSARMRHMIDRINALKKGDKKKPRDADGGGGGGGAGYEYAERMRKVLGNLPVSRKLEASGPLRVGLADIEQADKRGKWWLVGASWAGRSEADNAAGEGDGGDDEEVAAVEGSSSTMASKNNNHRHQAPTDREGYKDNDDDDEDDVLGSWKDDIPDVAELDLLAREQGMNTDARRSIFVTLLSAADSRDAHARLLRLSLNKHEKREIANVLVRCVGAEQTYNRYYALVARQVCSADRRMSWVFQASLWRLFRRLGEPMFGELPDDADGNDDDDDDDDNDADKDEATNLRRVVNTAKLYGYLVACGNLRLDILKCLSLVRLQAKTRTFVEVLLLTLFEEARKAGQASGSGSGKNKSSPSTNIIRKRFGAVGNGKDDAAAGAALRRGLQYFLDKVVRRSKLVEGDAQAASVAKACRRAQKALRGVDGERA</sequence>
<feature type="compositionally biased region" description="Basic and acidic residues" evidence="4">
    <location>
        <begin position="203"/>
        <end position="224"/>
    </location>
</feature>
<dbReference type="SMART" id="SM00543">
    <property type="entry name" value="MIF4G"/>
    <property type="match status" value="1"/>
</dbReference>
<reference evidence="6 7" key="1">
    <citation type="journal article" date="2016" name="Genome Biol. Evol.">
        <title>Divergent and convergent evolution of fungal pathogenicity.</title>
        <authorList>
            <person name="Shang Y."/>
            <person name="Xiao G."/>
            <person name="Zheng P."/>
            <person name="Cen K."/>
            <person name="Zhan S."/>
            <person name="Wang C."/>
        </authorList>
    </citation>
    <scope>NUCLEOTIDE SEQUENCE [LARGE SCALE GENOMIC DNA]</scope>
    <source>
        <strain evidence="6 7">RCEF 264</strain>
    </source>
</reference>
<dbReference type="STRING" id="1081102.A0A167ML80"/>
<gene>
    <name evidence="6" type="ORF">SPI_08739</name>
</gene>
<dbReference type="SMART" id="SM00544">
    <property type="entry name" value="MA3"/>
    <property type="match status" value="1"/>
</dbReference>
<dbReference type="GO" id="GO:0003723">
    <property type="term" value="F:RNA binding"/>
    <property type="evidence" value="ECO:0007669"/>
    <property type="project" value="InterPro"/>
</dbReference>
<evidence type="ECO:0000313" key="7">
    <source>
        <dbReference type="Proteomes" id="UP000076874"/>
    </source>
</evidence>
<dbReference type="Gene3D" id="1.25.40.180">
    <property type="match status" value="1"/>
</dbReference>
<evidence type="ECO:0000313" key="6">
    <source>
        <dbReference type="EMBL" id="OAA54493.1"/>
    </source>
</evidence>
<dbReference type="PROSITE" id="PS51366">
    <property type="entry name" value="MI"/>
    <property type="match status" value="1"/>
</dbReference>
<dbReference type="Proteomes" id="UP000076874">
    <property type="component" value="Unassembled WGS sequence"/>
</dbReference>
<organism evidence="6 7">
    <name type="scientific">Niveomyces insectorum RCEF 264</name>
    <dbReference type="NCBI Taxonomy" id="1081102"/>
    <lineage>
        <taxon>Eukaryota</taxon>
        <taxon>Fungi</taxon>
        <taxon>Dikarya</taxon>
        <taxon>Ascomycota</taxon>
        <taxon>Pezizomycotina</taxon>
        <taxon>Sordariomycetes</taxon>
        <taxon>Hypocreomycetidae</taxon>
        <taxon>Hypocreales</taxon>
        <taxon>Cordycipitaceae</taxon>
        <taxon>Niveomyces</taxon>
    </lineage>
</organism>
<feature type="region of interest" description="Disordered" evidence="4">
    <location>
        <begin position="792"/>
        <end position="816"/>
    </location>
</feature>
<feature type="compositionally biased region" description="Acidic residues" evidence="4">
    <location>
        <begin position="98"/>
        <end position="142"/>
    </location>
</feature>
<protein>
    <submittedName>
        <fullName evidence="6">Nuclear protein</fullName>
    </submittedName>
</protein>